<feature type="compositionally biased region" description="Basic and acidic residues" evidence="1">
    <location>
        <begin position="7"/>
        <end position="22"/>
    </location>
</feature>
<comment type="caution">
    <text evidence="2">The sequence shown here is derived from an EMBL/GenBank/DDBJ whole genome shotgun (WGS) entry which is preliminary data.</text>
</comment>
<reference evidence="2" key="1">
    <citation type="submission" date="2021-06" db="EMBL/GenBank/DDBJ databases">
        <authorList>
            <person name="Kallberg Y."/>
            <person name="Tangrot J."/>
            <person name="Rosling A."/>
        </authorList>
    </citation>
    <scope>NUCLEOTIDE SEQUENCE</scope>
    <source>
        <strain evidence="2">87-6 pot B 2015</strain>
    </source>
</reference>
<sequence>MRLHLPPVKEKSTLNLPKDRNVDGIVKGSETSPMSEICGVIQDDENDNKYRDYDSDQYREYEKDYY</sequence>
<feature type="region of interest" description="Disordered" evidence="1">
    <location>
        <begin position="1"/>
        <end position="66"/>
    </location>
</feature>
<protein>
    <submittedName>
        <fullName evidence="2">210_t:CDS:1</fullName>
    </submittedName>
</protein>
<dbReference type="AlphaFoldDB" id="A0A9N9HBS9"/>
<feature type="compositionally biased region" description="Basic and acidic residues" evidence="1">
    <location>
        <begin position="47"/>
        <end position="66"/>
    </location>
</feature>
<evidence type="ECO:0000256" key="1">
    <source>
        <dbReference type="SAM" id="MobiDB-lite"/>
    </source>
</evidence>
<keyword evidence="3" id="KW-1185">Reference proteome</keyword>
<evidence type="ECO:0000313" key="3">
    <source>
        <dbReference type="Proteomes" id="UP000789375"/>
    </source>
</evidence>
<dbReference type="EMBL" id="CAJVPP010005350">
    <property type="protein sequence ID" value="CAG8663627.1"/>
    <property type="molecule type" value="Genomic_DNA"/>
</dbReference>
<name>A0A9N9HBS9_FUNMO</name>
<dbReference type="Proteomes" id="UP000789375">
    <property type="component" value="Unassembled WGS sequence"/>
</dbReference>
<gene>
    <name evidence="2" type="ORF">FMOSSE_LOCUS12063</name>
</gene>
<organism evidence="2 3">
    <name type="scientific">Funneliformis mosseae</name>
    <name type="common">Endomycorrhizal fungus</name>
    <name type="synonym">Glomus mosseae</name>
    <dbReference type="NCBI Taxonomy" id="27381"/>
    <lineage>
        <taxon>Eukaryota</taxon>
        <taxon>Fungi</taxon>
        <taxon>Fungi incertae sedis</taxon>
        <taxon>Mucoromycota</taxon>
        <taxon>Glomeromycotina</taxon>
        <taxon>Glomeromycetes</taxon>
        <taxon>Glomerales</taxon>
        <taxon>Glomeraceae</taxon>
        <taxon>Funneliformis</taxon>
    </lineage>
</organism>
<evidence type="ECO:0000313" key="2">
    <source>
        <dbReference type="EMBL" id="CAG8663627.1"/>
    </source>
</evidence>
<accession>A0A9N9HBS9</accession>
<proteinExistence type="predicted"/>